<evidence type="ECO:0000313" key="2">
    <source>
        <dbReference type="Proteomes" id="UP000507470"/>
    </source>
</evidence>
<dbReference type="EMBL" id="CACVKT020009526">
    <property type="protein sequence ID" value="CAC5422191.1"/>
    <property type="molecule type" value="Genomic_DNA"/>
</dbReference>
<dbReference type="Proteomes" id="UP000507470">
    <property type="component" value="Unassembled WGS sequence"/>
</dbReference>
<name>A0A6J8ESR4_MYTCO</name>
<organism evidence="1 2">
    <name type="scientific">Mytilus coruscus</name>
    <name type="common">Sea mussel</name>
    <dbReference type="NCBI Taxonomy" id="42192"/>
    <lineage>
        <taxon>Eukaryota</taxon>
        <taxon>Metazoa</taxon>
        <taxon>Spiralia</taxon>
        <taxon>Lophotrochozoa</taxon>
        <taxon>Mollusca</taxon>
        <taxon>Bivalvia</taxon>
        <taxon>Autobranchia</taxon>
        <taxon>Pteriomorphia</taxon>
        <taxon>Mytilida</taxon>
        <taxon>Mytiloidea</taxon>
        <taxon>Mytilidae</taxon>
        <taxon>Mytilinae</taxon>
        <taxon>Mytilus</taxon>
    </lineage>
</organism>
<proteinExistence type="predicted"/>
<keyword evidence="2" id="KW-1185">Reference proteome</keyword>
<sequence length="158" mass="17653">MKSHGDGQIQSLHLRMSQVSVHIEHFKTFGVYITCTVTALHFKHATIGSYVTSEKCYAGQMIAEHATVAKGGTVKVPYSLTILIGFYTDEICGLNINVVQIVGNSKKARTGQLYGIPRVNKTVDILSQVWNICIILNLNTLEERIMVWNRLALPLNYM</sequence>
<gene>
    <name evidence="1" type="ORF">MCOR_54256</name>
</gene>
<evidence type="ECO:0000313" key="1">
    <source>
        <dbReference type="EMBL" id="CAC5422191.1"/>
    </source>
</evidence>
<protein>
    <submittedName>
        <fullName evidence="1">Uncharacterized protein</fullName>
    </submittedName>
</protein>
<dbReference type="AlphaFoldDB" id="A0A6J8ESR4"/>
<reference evidence="1 2" key="1">
    <citation type="submission" date="2020-06" db="EMBL/GenBank/DDBJ databases">
        <authorList>
            <person name="Li R."/>
            <person name="Bekaert M."/>
        </authorList>
    </citation>
    <scope>NUCLEOTIDE SEQUENCE [LARGE SCALE GENOMIC DNA]</scope>
    <source>
        <strain evidence="2">wild</strain>
    </source>
</reference>
<accession>A0A6J8ESR4</accession>